<evidence type="ECO:0000256" key="5">
    <source>
        <dbReference type="ARBA" id="ARBA00023136"/>
    </source>
</evidence>
<feature type="transmembrane region" description="Helical" evidence="7">
    <location>
        <begin position="75"/>
        <end position="96"/>
    </location>
</feature>
<sequence>MSHAEMKDAPMQHHAAAAGDEIDLMEMLLSLARQRRWIAGCTLACGAAALAYALLAKPIFTASTSIMPPQQQSSGISAMLGQLGGLAGAAGGIAGLKNPNDLYIGMLKSRTVADKLIAGLKLRQHYDQKTMDGTRKALQAASSFVSGKDGLINISVDDPDPQFAATLANAYVQELKAVNQSLAVTDAAKRRLFFEQQLKDAKTQLAAAETDLRKTQERTGMILPEGQLPAIVASVTQLRANIAAKEVQLEAMRSFATAQNPAYIKTQQELAGLREQLAKLDSGQGSDSSLFVPTGKLAQSGLEYMRKLRELKYQETVFELLSKQYEIAKIDEAKDSSLIQVLDPAVPPELKSKPKRSLIVALGLLGGLMIGILSALLRATLNNADDATRQRRRELLLALKSGQ</sequence>
<evidence type="ECO:0000256" key="4">
    <source>
        <dbReference type="ARBA" id="ARBA00022989"/>
    </source>
</evidence>
<evidence type="ECO:0000256" key="2">
    <source>
        <dbReference type="ARBA" id="ARBA00022475"/>
    </source>
</evidence>
<dbReference type="InterPro" id="IPR050445">
    <property type="entry name" value="Bact_polysacc_biosynth/exp"/>
</dbReference>
<feature type="transmembrane region" description="Helical" evidence="7">
    <location>
        <begin position="358"/>
        <end position="377"/>
    </location>
</feature>
<dbReference type="PANTHER" id="PTHR32309:SF13">
    <property type="entry name" value="FERRIC ENTEROBACTIN TRANSPORT PROTEIN FEPE"/>
    <property type="match status" value="1"/>
</dbReference>
<feature type="transmembrane region" description="Helical" evidence="7">
    <location>
        <begin position="37"/>
        <end position="55"/>
    </location>
</feature>
<dbReference type="AlphaFoldDB" id="A0A5C1DJC1"/>
<dbReference type="InterPro" id="IPR003856">
    <property type="entry name" value="LPS_length_determ_N"/>
</dbReference>
<keyword evidence="4 7" id="KW-1133">Transmembrane helix</keyword>
<organism evidence="10 11">
    <name type="scientific">Chromobacterium paludis</name>
    <dbReference type="NCBI Taxonomy" id="2605945"/>
    <lineage>
        <taxon>Bacteria</taxon>
        <taxon>Pseudomonadati</taxon>
        <taxon>Pseudomonadota</taxon>
        <taxon>Betaproteobacteria</taxon>
        <taxon>Neisseriales</taxon>
        <taxon>Chromobacteriaceae</taxon>
        <taxon>Chromobacterium</taxon>
    </lineage>
</organism>
<dbReference type="InterPro" id="IPR032807">
    <property type="entry name" value="GNVR"/>
</dbReference>
<feature type="coiled-coil region" evidence="6">
    <location>
        <begin position="191"/>
        <end position="218"/>
    </location>
</feature>
<dbReference type="KEGG" id="chrm:FYK34_15105"/>
<dbReference type="PANTHER" id="PTHR32309">
    <property type="entry name" value="TYROSINE-PROTEIN KINASE"/>
    <property type="match status" value="1"/>
</dbReference>
<evidence type="ECO:0000259" key="9">
    <source>
        <dbReference type="Pfam" id="PF13807"/>
    </source>
</evidence>
<keyword evidence="5 7" id="KW-0472">Membrane</keyword>
<keyword evidence="11" id="KW-1185">Reference proteome</keyword>
<dbReference type="EMBL" id="CP043473">
    <property type="protein sequence ID" value="QEL56794.1"/>
    <property type="molecule type" value="Genomic_DNA"/>
</dbReference>
<evidence type="ECO:0000313" key="10">
    <source>
        <dbReference type="EMBL" id="QEL56794.1"/>
    </source>
</evidence>
<evidence type="ECO:0000256" key="1">
    <source>
        <dbReference type="ARBA" id="ARBA00004651"/>
    </source>
</evidence>
<keyword evidence="3 7" id="KW-0812">Transmembrane</keyword>
<protein>
    <recommendedName>
        <fullName evidence="12">Lipopolysaccharide biosynthesis protein</fullName>
    </recommendedName>
</protein>
<keyword evidence="2" id="KW-1003">Cell membrane</keyword>
<accession>A0A5C1DJC1</accession>
<evidence type="ECO:0000313" key="11">
    <source>
        <dbReference type="Proteomes" id="UP000322079"/>
    </source>
</evidence>
<gene>
    <name evidence="10" type="ORF">FYK34_15105</name>
</gene>
<dbReference type="GO" id="GO:0005886">
    <property type="term" value="C:plasma membrane"/>
    <property type="evidence" value="ECO:0007669"/>
    <property type="project" value="UniProtKB-SubCell"/>
</dbReference>
<name>A0A5C1DJC1_9NEIS</name>
<feature type="domain" description="Tyrosine-protein kinase G-rich" evidence="9">
    <location>
        <begin position="304"/>
        <end position="379"/>
    </location>
</feature>
<dbReference type="GO" id="GO:0004713">
    <property type="term" value="F:protein tyrosine kinase activity"/>
    <property type="evidence" value="ECO:0007669"/>
    <property type="project" value="TreeGrafter"/>
</dbReference>
<comment type="subcellular location">
    <subcellularLocation>
        <location evidence="1">Cell membrane</location>
        <topology evidence="1">Multi-pass membrane protein</topology>
    </subcellularLocation>
</comment>
<evidence type="ECO:0008006" key="12">
    <source>
        <dbReference type="Google" id="ProtNLM"/>
    </source>
</evidence>
<evidence type="ECO:0000256" key="3">
    <source>
        <dbReference type="ARBA" id="ARBA00022692"/>
    </source>
</evidence>
<dbReference type="Pfam" id="PF02706">
    <property type="entry name" value="Wzz"/>
    <property type="match status" value="1"/>
</dbReference>
<dbReference type="Pfam" id="PF13807">
    <property type="entry name" value="GNVR"/>
    <property type="match status" value="1"/>
</dbReference>
<evidence type="ECO:0000256" key="6">
    <source>
        <dbReference type="SAM" id="Coils"/>
    </source>
</evidence>
<evidence type="ECO:0000259" key="8">
    <source>
        <dbReference type="Pfam" id="PF02706"/>
    </source>
</evidence>
<reference evidence="10 11" key="1">
    <citation type="submission" date="2019-08" db="EMBL/GenBank/DDBJ databases">
        <title>Chromobacterium paludis, a novel bacterium isolated from a Maryland marsh pond.</title>
        <authorList>
            <person name="Blackburn M.B."/>
            <person name="Gundersen-Rindal D.E."/>
        </authorList>
    </citation>
    <scope>NUCLEOTIDE SEQUENCE [LARGE SCALE GENOMIC DNA]</scope>
    <source>
        <strain evidence="11">IIBBL 257-1</strain>
    </source>
</reference>
<evidence type="ECO:0000256" key="7">
    <source>
        <dbReference type="SAM" id="Phobius"/>
    </source>
</evidence>
<proteinExistence type="predicted"/>
<keyword evidence="6" id="KW-0175">Coiled coil</keyword>
<feature type="domain" description="Polysaccharide chain length determinant N-terminal" evidence="8">
    <location>
        <begin position="20"/>
        <end position="118"/>
    </location>
</feature>
<dbReference type="Proteomes" id="UP000322079">
    <property type="component" value="Chromosome"/>
</dbReference>